<evidence type="ECO:0000259" key="3">
    <source>
        <dbReference type="PROSITE" id="PS51898"/>
    </source>
</evidence>
<dbReference type="SUPFAM" id="SSF56349">
    <property type="entry name" value="DNA breaking-rejoining enzymes"/>
    <property type="match status" value="1"/>
</dbReference>
<dbReference type="Pfam" id="PF00589">
    <property type="entry name" value="Phage_integrase"/>
    <property type="match status" value="1"/>
</dbReference>
<dbReference type="AlphaFoldDB" id="A0AA38INH9"/>
<dbReference type="Proteomes" id="UP001168821">
    <property type="component" value="Unassembled WGS sequence"/>
</dbReference>
<evidence type="ECO:0000313" key="4">
    <source>
        <dbReference type="EMBL" id="KAJ3658518.1"/>
    </source>
</evidence>
<proteinExistence type="predicted"/>
<dbReference type="Gene3D" id="1.10.443.10">
    <property type="entry name" value="Intergrase catalytic core"/>
    <property type="match status" value="1"/>
</dbReference>
<evidence type="ECO:0000256" key="2">
    <source>
        <dbReference type="ARBA" id="ARBA00023172"/>
    </source>
</evidence>
<dbReference type="InterPro" id="IPR050090">
    <property type="entry name" value="Tyrosine_recombinase_XerCD"/>
</dbReference>
<dbReference type="InterPro" id="IPR011010">
    <property type="entry name" value="DNA_brk_join_enz"/>
</dbReference>
<dbReference type="PANTHER" id="PTHR30349:SF41">
    <property type="entry name" value="INTEGRASE_RECOMBINASE PROTEIN MJ0367-RELATED"/>
    <property type="match status" value="1"/>
</dbReference>
<name>A0AA38INH9_9CUCU</name>
<dbReference type="InterPro" id="IPR002104">
    <property type="entry name" value="Integrase_catalytic"/>
</dbReference>
<dbReference type="GO" id="GO:0003677">
    <property type="term" value="F:DNA binding"/>
    <property type="evidence" value="ECO:0007669"/>
    <property type="project" value="UniProtKB-KW"/>
</dbReference>
<sequence length="375" mass="42610">MEIPPHIQQIAAKATSNLLPTKSASRYEAEYHKFIQWCEENEIREFSETTLLAYFQIKSEIMKASTLWTIYSILKTTLGLKNNIDLSKFHKLTTFLKRQNDNYKPKKSEILTESQVETFLNTAPDERFLMIKTALIIAISGACRRMELTNLLTDNVTFMPHQIVVTLCNTKNKTNRTFVINNEQWLLVIRKYYELRPPNTPHQRFFLFYGNNKCSRQPVGMNTFGTMPRKIAEFLRLPNPQSYTGHSFRRSSATLLAAKGVDFLGIKRIGGWKSSTVAEGYIEQSLRDKIAIAEQLTTGSSSRSSLDNPLPSTSKCTWEPSVENLNAGDVHGPSTSTASMNVQNKNSSLAFKDVQGNFTFANCNNFTINFINNNK</sequence>
<dbReference type="PANTHER" id="PTHR30349">
    <property type="entry name" value="PHAGE INTEGRASE-RELATED"/>
    <property type="match status" value="1"/>
</dbReference>
<organism evidence="4 5">
    <name type="scientific">Zophobas morio</name>
    <dbReference type="NCBI Taxonomy" id="2755281"/>
    <lineage>
        <taxon>Eukaryota</taxon>
        <taxon>Metazoa</taxon>
        <taxon>Ecdysozoa</taxon>
        <taxon>Arthropoda</taxon>
        <taxon>Hexapoda</taxon>
        <taxon>Insecta</taxon>
        <taxon>Pterygota</taxon>
        <taxon>Neoptera</taxon>
        <taxon>Endopterygota</taxon>
        <taxon>Coleoptera</taxon>
        <taxon>Polyphaga</taxon>
        <taxon>Cucujiformia</taxon>
        <taxon>Tenebrionidae</taxon>
        <taxon>Zophobas</taxon>
    </lineage>
</organism>
<feature type="domain" description="Tyr recombinase" evidence="3">
    <location>
        <begin position="106"/>
        <end position="294"/>
    </location>
</feature>
<evidence type="ECO:0000256" key="1">
    <source>
        <dbReference type="ARBA" id="ARBA00023125"/>
    </source>
</evidence>
<keyword evidence="2" id="KW-0233">DNA recombination</keyword>
<dbReference type="CDD" id="cd00397">
    <property type="entry name" value="DNA_BRE_C"/>
    <property type="match status" value="1"/>
</dbReference>
<keyword evidence="5" id="KW-1185">Reference proteome</keyword>
<reference evidence="4" key="1">
    <citation type="journal article" date="2023" name="G3 (Bethesda)">
        <title>Whole genome assemblies of Zophobas morio and Tenebrio molitor.</title>
        <authorList>
            <person name="Kaur S."/>
            <person name="Stinson S.A."/>
            <person name="diCenzo G.C."/>
        </authorList>
    </citation>
    <scope>NUCLEOTIDE SEQUENCE</scope>
    <source>
        <strain evidence="4">QUZm001</strain>
    </source>
</reference>
<evidence type="ECO:0000313" key="5">
    <source>
        <dbReference type="Proteomes" id="UP001168821"/>
    </source>
</evidence>
<protein>
    <recommendedName>
        <fullName evidence="3">Tyr recombinase domain-containing protein</fullName>
    </recommendedName>
</protein>
<dbReference type="GO" id="GO:0006310">
    <property type="term" value="P:DNA recombination"/>
    <property type="evidence" value="ECO:0007669"/>
    <property type="project" value="UniProtKB-KW"/>
</dbReference>
<accession>A0AA38INH9</accession>
<dbReference type="PROSITE" id="PS51898">
    <property type="entry name" value="TYR_RECOMBINASE"/>
    <property type="match status" value="1"/>
</dbReference>
<gene>
    <name evidence="4" type="ORF">Zmor_010253</name>
</gene>
<comment type="caution">
    <text evidence="4">The sequence shown here is derived from an EMBL/GenBank/DDBJ whole genome shotgun (WGS) entry which is preliminary data.</text>
</comment>
<dbReference type="EMBL" id="JALNTZ010000003">
    <property type="protein sequence ID" value="KAJ3658518.1"/>
    <property type="molecule type" value="Genomic_DNA"/>
</dbReference>
<dbReference type="GO" id="GO:0015074">
    <property type="term" value="P:DNA integration"/>
    <property type="evidence" value="ECO:0007669"/>
    <property type="project" value="InterPro"/>
</dbReference>
<dbReference type="InterPro" id="IPR013762">
    <property type="entry name" value="Integrase-like_cat_sf"/>
</dbReference>
<keyword evidence="1" id="KW-0238">DNA-binding</keyword>